<protein>
    <submittedName>
        <fullName evidence="2">RHS repeat protein</fullName>
    </submittedName>
</protein>
<dbReference type="RefSeq" id="WP_144257732.1">
    <property type="nucleotide sequence ID" value="NZ_VJZT01000038.1"/>
</dbReference>
<evidence type="ECO:0000313" key="2">
    <source>
        <dbReference type="EMBL" id="TRX34733.1"/>
    </source>
</evidence>
<evidence type="ECO:0000256" key="1">
    <source>
        <dbReference type="SAM" id="SignalP"/>
    </source>
</evidence>
<feature type="chain" id="PRO_5022117075" evidence="1">
    <location>
        <begin position="19"/>
        <end position="1053"/>
    </location>
</feature>
<dbReference type="OrthoDB" id="9814627at2"/>
<comment type="caution">
    <text evidence="2">The sequence shown here is derived from an EMBL/GenBank/DDBJ whole genome shotgun (WGS) entry which is preliminary data.</text>
</comment>
<evidence type="ECO:0000313" key="3">
    <source>
        <dbReference type="Proteomes" id="UP000316371"/>
    </source>
</evidence>
<proteinExistence type="predicted"/>
<reference evidence="2 3" key="1">
    <citation type="submission" date="2019-07" db="EMBL/GenBank/DDBJ databases">
        <title>Novel species of Flavobacterium.</title>
        <authorList>
            <person name="Liu Q."/>
            <person name="Xin Y.-H."/>
        </authorList>
    </citation>
    <scope>NUCLEOTIDE SEQUENCE [LARGE SCALE GENOMIC DNA]</scope>
    <source>
        <strain evidence="2 3">LB1R34</strain>
    </source>
</reference>
<feature type="signal peptide" evidence="1">
    <location>
        <begin position="1"/>
        <end position="18"/>
    </location>
</feature>
<dbReference type="Pfam" id="PF05593">
    <property type="entry name" value="RHS_repeat"/>
    <property type="match status" value="1"/>
</dbReference>
<name>A0A553DQ19_9FLAO</name>
<keyword evidence="1" id="KW-0732">Signal</keyword>
<dbReference type="Gene3D" id="2.180.10.10">
    <property type="entry name" value="RHS repeat-associated core"/>
    <property type="match status" value="1"/>
</dbReference>
<sequence length="1053" mass="118187">MKKIIIILSLLISGLTISQTKQNGDNLLPITFSASPNAASLGIYGQIPVNLYNGAPNININLYSIKVDNFEMPISISYNLSSVKPEERPGWIGLGWNLNAGGAITRIVRGGVDEVMVSNMIDPTVFSYYDHFSELNIVNWDSATKLDEYTNWLHAIAPTKFAAYPAPDEFMFNFNGLSGSFFKNQEGIWVVKANQNIDIKINEELKSDFKLFEVGNHIANDKVFNIKRIFYGFTLTTDDGTQYIFGKNPNAIEFTASANSISDSYNPNFVVKTWYITKVILPNNKTISFQYKTNCTPDLSQGDVTNKAVFKQYISSDIMKYWTHNVSGTSSLTEGSSSGNMTNKILERMYNVYLDKITTTDTQITFNNSLSNDLDYDLNNSPWGAYLIDYVKPLNVSYLPLKHWYKLDDFVVVNTIDSKQIYKTAFKYLENPTSRLFLTSIEESGALNSVADKKHFFEYNAIVLPPYNSLKIDHWGFYNNNNFFTSVPLPANSLYYTDTQIRDNYYTSRNPNPAVIKAGTLTKIIYPTGGFTQFYYEPHDFSKVVDKTSTGFTIINANSSNEIAGGLRIQKIISDPLNNGIPITKEYFYCIDYKNMNATSSGILSGRPVYIEEASVPSMHFFKLSSNTFSQLNDTNGGHVGYTNIVEKSQDGSFIEYTYSNFDNGSIDKLANQYLFKYTDAVGNVFGYPLDDTKNSITKKISFNSMSSERGNMLSEKKYNSQKVIVEESNYIYNNDVNRFGDKIRSIDFSETVIGTIQDGGAALGGPIFSHIKSLTKLAAYTIFSHQTYLKNKETILYDLTNNSKVSTTTDYIYSNSLNHHHLKNTITTTSTTGEKFESKYFYPLDPELATEPLLNNFVSNYLTGVPLVKEQYKAGVLLSKNKTVYANDGTTANLLLPKSIYAAKFPNILPNLTNIGQLEKKITYDKYAPNGIILQYTPENGTPVAIIWGYNKTQPIAKIENATYAQVEALSGFGTGFSIATALTTAQETTLRTSLSSAMITTYTYIPLVGVSTITDPKGDKITYTYDTFNRLQSVKDKDGNILTENEYHYKN</sequence>
<dbReference type="InterPro" id="IPR031325">
    <property type="entry name" value="RHS_repeat"/>
</dbReference>
<organism evidence="2 3">
    <name type="scientific">Flavobacterium restrictum</name>
    <dbReference type="NCBI Taxonomy" id="2594428"/>
    <lineage>
        <taxon>Bacteria</taxon>
        <taxon>Pseudomonadati</taxon>
        <taxon>Bacteroidota</taxon>
        <taxon>Flavobacteriia</taxon>
        <taxon>Flavobacteriales</taxon>
        <taxon>Flavobacteriaceae</taxon>
        <taxon>Flavobacterium</taxon>
    </lineage>
</organism>
<dbReference type="EMBL" id="VJZT01000038">
    <property type="protein sequence ID" value="TRX34733.1"/>
    <property type="molecule type" value="Genomic_DNA"/>
</dbReference>
<gene>
    <name evidence="2" type="ORF">FNW21_15890</name>
</gene>
<keyword evidence="3" id="KW-1185">Reference proteome</keyword>
<dbReference type="Proteomes" id="UP000316371">
    <property type="component" value="Unassembled WGS sequence"/>
</dbReference>
<accession>A0A553DQ19</accession>
<dbReference type="AlphaFoldDB" id="A0A553DQ19"/>